<comment type="similarity">
    <text evidence="2">Belongs to the vinculin/alpha-catenin family.</text>
</comment>
<dbReference type="AlphaFoldDB" id="A0A7I8W357"/>
<dbReference type="OrthoDB" id="6376697at2759"/>
<proteinExistence type="inferred from homology"/>
<protein>
    <submittedName>
        <fullName evidence="4">DgyrCDS11026</fullName>
    </submittedName>
</protein>
<name>A0A7I8W357_9ANNE</name>
<dbReference type="InterPro" id="IPR030045">
    <property type="entry name" value="CTNNAL1"/>
</dbReference>
<accession>A0A7I8W357</accession>
<evidence type="ECO:0000256" key="2">
    <source>
        <dbReference type="ARBA" id="ARBA00008376"/>
    </source>
</evidence>
<sequence>MDAPDSSLSIEIRSKSVEQTLEPLVTQITNLISEATSPSKRSGSKTTRQKALERGGNAVYQAVERFVTVGEELGLTNPEVFDDMTNACTEAREAALSIQNGVSSQEPENEDLAQGARKLLSAVTRMLLLADRVHASQAAESVKRVNTVLAQIQNASDLSKFVHEFSELGAALVQVGRTTGERQNDAKDDVIRAHLASHRSILERSTSLLHATCRSALRHPQTSSSLTARSQVIDMMSAALSSLEKLLGGHIPTIPHVDTAHHAIVQLERALDENAPLSELLDTLCETTHDFTDSPYTNHDERERVLALTHLCCNEEDKNRLRNTTSALRSQLESIARNHVVDLTKSEIIADVTNAIAASASRADEVSTKITESCEQIVDACTLIRHVSSAQSHLVSIEHTINYIRSLAPLMSSCASTLARHQDSQMAIDSFDACVSSWKAIVEQVMALLKEIVPVVYAGHELQAAARVVDEVTAGGESSSINQESRQIVHRAKTMSAAAFSVYLFTRGEGPLRTTNELFEHATQLASDGETLANEVRNLTVVRGEIAVRIERLEGACCKLQSALCTPSCGKAATFNKVDQVVTRVKLLMQTVAQLVTACLLIATSPGNSKTDIGSLPVGLDAL</sequence>
<dbReference type="EMBL" id="CAJFCJ010000018">
    <property type="protein sequence ID" value="CAD5122614.1"/>
    <property type="molecule type" value="Genomic_DNA"/>
</dbReference>
<gene>
    <name evidence="4" type="ORF">DGYR_LOCUS10409</name>
</gene>
<dbReference type="PANTHER" id="PTHR46342">
    <property type="entry name" value="ALPHA-CATULIN"/>
    <property type="match status" value="1"/>
</dbReference>
<evidence type="ECO:0000256" key="3">
    <source>
        <dbReference type="ARBA" id="ARBA00022490"/>
    </source>
</evidence>
<dbReference type="Gene3D" id="1.20.120.230">
    <property type="entry name" value="Alpha-catenin/vinculin-like"/>
    <property type="match status" value="4"/>
</dbReference>
<dbReference type="Proteomes" id="UP000549394">
    <property type="component" value="Unassembled WGS sequence"/>
</dbReference>
<dbReference type="PRINTS" id="PR00805">
    <property type="entry name" value="ALPHACATENIN"/>
</dbReference>
<organism evidence="4 5">
    <name type="scientific">Dimorphilus gyrociliatus</name>
    <dbReference type="NCBI Taxonomy" id="2664684"/>
    <lineage>
        <taxon>Eukaryota</taxon>
        <taxon>Metazoa</taxon>
        <taxon>Spiralia</taxon>
        <taxon>Lophotrochozoa</taxon>
        <taxon>Annelida</taxon>
        <taxon>Polychaeta</taxon>
        <taxon>Polychaeta incertae sedis</taxon>
        <taxon>Dinophilidae</taxon>
        <taxon>Dimorphilus</taxon>
    </lineage>
</organism>
<evidence type="ECO:0000256" key="1">
    <source>
        <dbReference type="ARBA" id="ARBA00004496"/>
    </source>
</evidence>
<dbReference type="GO" id="GO:0007266">
    <property type="term" value="P:Rho protein signal transduction"/>
    <property type="evidence" value="ECO:0007669"/>
    <property type="project" value="InterPro"/>
</dbReference>
<comment type="caution">
    <text evidence="4">The sequence shown here is derived from an EMBL/GenBank/DDBJ whole genome shotgun (WGS) entry which is preliminary data.</text>
</comment>
<dbReference type="Pfam" id="PF01044">
    <property type="entry name" value="Vinculin"/>
    <property type="match status" value="1"/>
</dbReference>
<reference evidence="4 5" key="1">
    <citation type="submission" date="2020-08" db="EMBL/GenBank/DDBJ databases">
        <authorList>
            <person name="Hejnol A."/>
        </authorList>
    </citation>
    <scope>NUCLEOTIDE SEQUENCE [LARGE SCALE GENOMIC DNA]</scope>
</reference>
<dbReference type="InterPro" id="IPR001033">
    <property type="entry name" value="Alpha_catenin"/>
</dbReference>
<comment type="subcellular location">
    <subcellularLocation>
        <location evidence="1">Cytoplasm</location>
    </subcellularLocation>
</comment>
<keyword evidence="3" id="KW-0963">Cytoplasm</keyword>
<dbReference type="GO" id="GO:0051015">
    <property type="term" value="F:actin filament binding"/>
    <property type="evidence" value="ECO:0007669"/>
    <property type="project" value="InterPro"/>
</dbReference>
<dbReference type="GO" id="GO:0045296">
    <property type="term" value="F:cadherin binding"/>
    <property type="evidence" value="ECO:0007669"/>
    <property type="project" value="InterPro"/>
</dbReference>
<evidence type="ECO:0000313" key="4">
    <source>
        <dbReference type="EMBL" id="CAD5122614.1"/>
    </source>
</evidence>
<dbReference type="InterPro" id="IPR036723">
    <property type="entry name" value="Alpha-catenin/vinculin-like_sf"/>
</dbReference>
<dbReference type="InterPro" id="IPR006077">
    <property type="entry name" value="Vinculin/catenin"/>
</dbReference>
<dbReference type="SUPFAM" id="SSF47220">
    <property type="entry name" value="alpha-catenin/vinculin-like"/>
    <property type="match status" value="3"/>
</dbReference>
<evidence type="ECO:0000313" key="5">
    <source>
        <dbReference type="Proteomes" id="UP000549394"/>
    </source>
</evidence>
<dbReference type="PANTHER" id="PTHR46342:SF1">
    <property type="entry name" value="ALPHA-CATULIN"/>
    <property type="match status" value="1"/>
</dbReference>
<dbReference type="GO" id="GO:0005737">
    <property type="term" value="C:cytoplasm"/>
    <property type="evidence" value="ECO:0007669"/>
    <property type="project" value="UniProtKB-SubCell"/>
</dbReference>
<keyword evidence="5" id="KW-1185">Reference proteome</keyword>
<dbReference type="GO" id="GO:0007155">
    <property type="term" value="P:cell adhesion"/>
    <property type="evidence" value="ECO:0007669"/>
    <property type="project" value="InterPro"/>
</dbReference>